<keyword evidence="2" id="KW-0472">Membrane</keyword>
<reference evidence="3" key="1">
    <citation type="journal article" date="2014" name="Int. J. Syst. Evol. Microbiol.">
        <title>Complete genome sequence of Corynebacterium casei LMG S-19264T (=DSM 44701T), isolated from a smear-ripened cheese.</title>
        <authorList>
            <consortium name="US DOE Joint Genome Institute (JGI-PGF)"/>
            <person name="Walter F."/>
            <person name="Albersmeier A."/>
            <person name="Kalinowski J."/>
            <person name="Ruckert C."/>
        </authorList>
    </citation>
    <scope>NUCLEOTIDE SEQUENCE</scope>
    <source>
        <strain evidence="3">CGMCC 4.7403</strain>
    </source>
</reference>
<feature type="region of interest" description="Disordered" evidence="1">
    <location>
        <begin position="1"/>
        <end position="21"/>
    </location>
</feature>
<keyword evidence="2" id="KW-0812">Transmembrane</keyword>
<keyword evidence="2" id="KW-1133">Transmembrane helix</keyword>
<comment type="caution">
    <text evidence="3">The sequence shown here is derived from an EMBL/GenBank/DDBJ whole genome shotgun (WGS) entry which is preliminary data.</text>
</comment>
<feature type="compositionally biased region" description="Low complexity" evidence="1">
    <location>
        <begin position="1"/>
        <end position="15"/>
    </location>
</feature>
<proteinExistence type="predicted"/>
<protein>
    <submittedName>
        <fullName evidence="3">Uncharacterized protein</fullName>
    </submittedName>
</protein>
<evidence type="ECO:0000313" key="3">
    <source>
        <dbReference type="EMBL" id="GHE67788.1"/>
    </source>
</evidence>
<organism evidence="3 4">
    <name type="scientific">Streptomyces capitiformicae</name>
    <dbReference type="NCBI Taxonomy" id="2014920"/>
    <lineage>
        <taxon>Bacteria</taxon>
        <taxon>Bacillati</taxon>
        <taxon>Actinomycetota</taxon>
        <taxon>Actinomycetes</taxon>
        <taxon>Kitasatosporales</taxon>
        <taxon>Streptomycetaceae</taxon>
        <taxon>Streptomyces</taxon>
    </lineage>
</organism>
<keyword evidence="4" id="KW-1185">Reference proteome</keyword>
<dbReference type="Proteomes" id="UP000603227">
    <property type="component" value="Unassembled WGS sequence"/>
</dbReference>
<gene>
    <name evidence="3" type="ORF">GCM10017771_91510</name>
</gene>
<reference evidence="3" key="2">
    <citation type="submission" date="2020-09" db="EMBL/GenBank/DDBJ databases">
        <authorList>
            <person name="Sun Q."/>
            <person name="Zhou Y."/>
        </authorList>
    </citation>
    <scope>NUCLEOTIDE SEQUENCE</scope>
    <source>
        <strain evidence="3">CGMCC 4.7403</strain>
    </source>
</reference>
<evidence type="ECO:0000256" key="2">
    <source>
        <dbReference type="SAM" id="Phobius"/>
    </source>
</evidence>
<feature type="transmembrane region" description="Helical" evidence="2">
    <location>
        <begin position="24"/>
        <end position="42"/>
    </location>
</feature>
<sequence length="45" mass="4601">MTLSHSPSGSAGRRPSGTDRQSRAGIAFVAAYVLLLIAFGILPTG</sequence>
<name>A0A918ZSI4_9ACTN</name>
<evidence type="ECO:0000313" key="4">
    <source>
        <dbReference type="Proteomes" id="UP000603227"/>
    </source>
</evidence>
<accession>A0A918ZSI4</accession>
<dbReference type="EMBL" id="BNAT01000068">
    <property type="protein sequence ID" value="GHE67788.1"/>
    <property type="molecule type" value="Genomic_DNA"/>
</dbReference>
<dbReference type="AlphaFoldDB" id="A0A918ZSI4"/>
<evidence type="ECO:0000256" key="1">
    <source>
        <dbReference type="SAM" id="MobiDB-lite"/>
    </source>
</evidence>